<organism evidence="2 3">
    <name type="scientific">Cladobotryum mycophilum</name>
    <dbReference type="NCBI Taxonomy" id="491253"/>
    <lineage>
        <taxon>Eukaryota</taxon>
        <taxon>Fungi</taxon>
        <taxon>Dikarya</taxon>
        <taxon>Ascomycota</taxon>
        <taxon>Pezizomycotina</taxon>
        <taxon>Sordariomycetes</taxon>
        <taxon>Hypocreomycetidae</taxon>
        <taxon>Hypocreales</taxon>
        <taxon>Hypocreaceae</taxon>
        <taxon>Cladobotryum</taxon>
    </lineage>
</organism>
<name>A0ABR0SC01_9HYPO</name>
<comment type="caution">
    <text evidence="2">The sequence shown here is derived from an EMBL/GenBank/DDBJ whole genome shotgun (WGS) entry which is preliminary data.</text>
</comment>
<dbReference type="Proteomes" id="UP001338125">
    <property type="component" value="Unassembled WGS sequence"/>
</dbReference>
<feature type="compositionally biased region" description="Basic and acidic residues" evidence="1">
    <location>
        <begin position="81"/>
        <end position="94"/>
    </location>
</feature>
<protein>
    <submittedName>
        <fullName evidence="2">Uncharacterized protein</fullName>
    </submittedName>
</protein>
<sequence length="144" mass="15420">MSSYTSATVQANRVSPAVGANNDEARAAMRGAMAWLQQPSVKSAEKITPASTNVAPKGAVGNKKPRAPATKAVEPFAPAVEKPDITTKGNDSRLKKNTNKQTSPSDDFVIIPSLNEMFSQCIAIDEDQDEVDEDWAVVSEDDLE</sequence>
<evidence type="ECO:0000313" key="3">
    <source>
        <dbReference type="Proteomes" id="UP001338125"/>
    </source>
</evidence>
<feature type="region of interest" description="Disordered" evidence="1">
    <location>
        <begin position="1"/>
        <end position="22"/>
    </location>
</feature>
<reference evidence="2 3" key="1">
    <citation type="submission" date="2024-01" db="EMBL/GenBank/DDBJ databases">
        <title>Complete genome of Cladobotryum mycophilum ATHUM6906.</title>
        <authorList>
            <person name="Christinaki A.C."/>
            <person name="Myridakis A.I."/>
            <person name="Kouvelis V.N."/>
        </authorList>
    </citation>
    <scope>NUCLEOTIDE SEQUENCE [LARGE SCALE GENOMIC DNA]</scope>
    <source>
        <strain evidence="2 3">ATHUM6906</strain>
    </source>
</reference>
<proteinExistence type="predicted"/>
<gene>
    <name evidence="2" type="ORF">PT974_10890</name>
</gene>
<accession>A0ABR0SC01</accession>
<keyword evidence="3" id="KW-1185">Reference proteome</keyword>
<evidence type="ECO:0000313" key="2">
    <source>
        <dbReference type="EMBL" id="KAK5989371.1"/>
    </source>
</evidence>
<evidence type="ECO:0000256" key="1">
    <source>
        <dbReference type="SAM" id="MobiDB-lite"/>
    </source>
</evidence>
<feature type="region of interest" description="Disordered" evidence="1">
    <location>
        <begin position="43"/>
        <end position="107"/>
    </location>
</feature>
<dbReference type="EMBL" id="JAVFKD010000015">
    <property type="protein sequence ID" value="KAK5989371.1"/>
    <property type="molecule type" value="Genomic_DNA"/>
</dbReference>
<feature type="compositionally biased region" description="Polar residues" evidence="1">
    <location>
        <begin position="1"/>
        <end position="13"/>
    </location>
</feature>